<dbReference type="Proteomes" id="UP000681720">
    <property type="component" value="Unassembled WGS sequence"/>
</dbReference>
<feature type="domain" description="Ubiquitin-like" evidence="1">
    <location>
        <begin position="1"/>
        <end position="76"/>
    </location>
</feature>
<sequence>MRIIIENLTGDVRIYGFDIEPSTTGKQLKELLYEKVGDTLKSIRKVTLIFDQDTLDEDKDTLSSYGMEEGSQLILLDLDMQPQSLGNVGLKFINVSNLTSLKQYNWSQNAPR</sequence>
<organism evidence="2 4">
    <name type="scientific">Rotaria magnacalcarata</name>
    <dbReference type="NCBI Taxonomy" id="392030"/>
    <lineage>
        <taxon>Eukaryota</taxon>
        <taxon>Metazoa</taxon>
        <taxon>Spiralia</taxon>
        <taxon>Gnathifera</taxon>
        <taxon>Rotifera</taxon>
        <taxon>Eurotatoria</taxon>
        <taxon>Bdelloidea</taxon>
        <taxon>Philodinida</taxon>
        <taxon>Philodinidae</taxon>
        <taxon>Rotaria</taxon>
    </lineage>
</organism>
<dbReference type="AlphaFoldDB" id="A0A816D1D9"/>
<dbReference type="CDD" id="cd17039">
    <property type="entry name" value="Ubl_ubiquitin_like"/>
    <property type="match status" value="1"/>
</dbReference>
<dbReference type="EMBL" id="CAJNOW010014121">
    <property type="protein sequence ID" value="CAF1629536.1"/>
    <property type="molecule type" value="Genomic_DNA"/>
</dbReference>
<dbReference type="SUPFAM" id="SSF54236">
    <property type="entry name" value="Ubiquitin-like"/>
    <property type="match status" value="1"/>
</dbReference>
<comment type="caution">
    <text evidence="2">The sequence shown here is derived from an EMBL/GenBank/DDBJ whole genome shotgun (WGS) entry which is preliminary data.</text>
</comment>
<reference evidence="2" key="1">
    <citation type="submission" date="2021-02" db="EMBL/GenBank/DDBJ databases">
        <authorList>
            <person name="Nowell W R."/>
        </authorList>
    </citation>
    <scope>NUCLEOTIDE SEQUENCE</scope>
</reference>
<dbReference type="Proteomes" id="UP000663834">
    <property type="component" value="Unassembled WGS sequence"/>
</dbReference>
<evidence type="ECO:0000313" key="4">
    <source>
        <dbReference type="Proteomes" id="UP000663834"/>
    </source>
</evidence>
<evidence type="ECO:0000313" key="2">
    <source>
        <dbReference type="EMBL" id="CAF1629536.1"/>
    </source>
</evidence>
<dbReference type="Gene3D" id="3.10.20.90">
    <property type="entry name" value="Phosphatidylinositol 3-kinase Catalytic Subunit, Chain A, domain 1"/>
    <property type="match status" value="1"/>
</dbReference>
<dbReference type="InterPro" id="IPR000626">
    <property type="entry name" value="Ubiquitin-like_dom"/>
</dbReference>
<evidence type="ECO:0000259" key="1">
    <source>
        <dbReference type="PROSITE" id="PS50053"/>
    </source>
</evidence>
<proteinExistence type="predicted"/>
<dbReference type="Pfam" id="PF00240">
    <property type="entry name" value="ubiquitin"/>
    <property type="match status" value="1"/>
</dbReference>
<protein>
    <recommendedName>
        <fullName evidence="1">Ubiquitin-like domain-containing protein</fullName>
    </recommendedName>
</protein>
<name>A0A816D1D9_9BILA</name>
<gene>
    <name evidence="3" type="ORF">GIL414_LOCUS82341</name>
    <name evidence="2" type="ORF">KQP761_LOCUS25913</name>
</gene>
<dbReference type="InterPro" id="IPR029071">
    <property type="entry name" value="Ubiquitin-like_domsf"/>
</dbReference>
<accession>A0A816D1D9</accession>
<dbReference type="PROSITE" id="PS50053">
    <property type="entry name" value="UBIQUITIN_2"/>
    <property type="match status" value="1"/>
</dbReference>
<dbReference type="EMBL" id="CAJOBJ010359851">
    <property type="protein sequence ID" value="CAF5217277.1"/>
    <property type="molecule type" value="Genomic_DNA"/>
</dbReference>
<dbReference type="OrthoDB" id="10328670at2759"/>
<evidence type="ECO:0000313" key="3">
    <source>
        <dbReference type="EMBL" id="CAF5217277.1"/>
    </source>
</evidence>
<dbReference type="SMART" id="SM00213">
    <property type="entry name" value="UBQ"/>
    <property type="match status" value="1"/>
</dbReference>